<dbReference type="InterPro" id="IPR041246">
    <property type="entry name" value="Bact_MG10"/>
</dbReference>
<feature type="non-terminal residue" evidence="2">
    <location>
        <position position="1"/>
    </location>
</feature>
<sequence length="80" mass="9370">NGRLYYRIGLNYAPSNLQLNAVNYGFKIERTYVAINDSTHVQKQSDDTWKFMLGEKIRVILTMTTTQRRYHIALVDYLPA</sequence>
<dbReference type="AlphaFoldDB" id="A0A8S3AJG8"/>
<organism evidence="2 3">
    <name type="scientific">Rotaria magnacalcarata</name>
    <dbReference type="NCBI Taxonomy" id="392030"/>
    <lineage>
        <taxon>Eukaryota</taxon>
        <taxon>Metazoa</taxon>
        <taxon>Spiralia</taxon>
        <taxon>Gnathifera</taxon>
        <taxon>Rotifera</taxon>
        <taxon>Eurotatoria</taxon>
        <taxon>Bdelloidea</taxon>
        <taxon>Philodinida</taxon>
        <taxon>Philodinidae</taxon>
        <taxon>Rotaria</taxon>
    </lineage>
</organism>
<dbReference type="PANTHER" id="PTHR40094:SF1">
    <property type="entry name" value="UBIQUITIN DOMAIN-CONTAINING PROTEIN"/>
    <property type="match status" value="1"/>
</dbReference>
<dbReference type="Proteomes" id="UP000681967">
    <property type="component" value="Unassembled WGS sequence"/>
</dbReference>
<evidence type="ECO:0000313" key="3">
    <source>
        <dbReference type="Proteomes" id="UP000681967"/>
    </source>
</evidence>
<feature type="domain" description="Bacterial alpha-2-macroglobulin MG10" evidence="1">
    <location>
        <begin position="25"/>
        <end position="80"/>
    </location>
</feature>
<evidence type="ECO:0000259" key="1">
    <source>
        <dbReference type="Pfam" id="PF17973"/>
    </source>
</evidence>
<dbReference type="GO" id="GO:0004866">
    <property type="term" value="F:endopeptidase inhibitor activity"/>
    <property type="evidence" value="ECO:0007669"/>
    <property type="project" value="TreeGrafter"/>
</dbReference>
<protein>
    <recommendedName>
        <fullName evidence="1">Bacterial alpha-2-macroglobulin MG10 domain-containing protein</fullName>
    </recommendedName>
</protein>
<feature type="non-terminal residue" evidence="2">
    <location>
        <position position="80"/>
    </location>
</feature>
<dbReference type="InterPro" id="IPR051802">
    <property type="entry name" value="YfhM-like"/>
</dbReference>
<reference evidence="2" key="1">
    <citation type="submission" date="2021-02" db="EMBL/GenBank/DDBJ databases">
        <authorList>
            <person name="Nowell W R."/>
        </authorList>
    </citation>
    <scope>NUCLEOTIDE SEQUENCE</scope>
</reference>
<name>A0A8S3AJG8_9BILA</name>
<dbReference type="PANTHER" id="PTHR40094">
    <property type="entry name" value="ALPHA-2-MACROGLOBULIN HOMOLOG"/>
    <property type="match status" value="1"/>
</dbReference>
<gene>
    <name evidence="2" type="ORF">BYL167_LOCUS45501</name>
</gene>
<proteinExistence type="predicted"/>
<evidence type="ECO:0000313" key="2">
    <source>
        <dbReference type="EMBL" id="CAF4736601.1"/>
    </source>
</evidence>
<dbReference type="EMBL" id="CAJOBH010126386">
    <property type="protein sequence ID" value="CAF4736601.1"/>
    <property type="molecule type" value="Genomic_DNA"/>
</dbReference>
<comment type="caution">
    <text evidence="2">The sequence shown here is derived from an EMBL/GenBank/DDBJ whole genome shotgun (WGS) entry which is preliminary data.</text>
</comment>
<accession>A0A8S3AJG8</accession>
<dbReference type="Pfam" id="PF17973">
    <property type="entry name" value="bMG10"/>
    <property type="match status" value="1"/>
</dbReference>